<evidence type="ECO:0000256" key="4">
    <source>
        <dbReference type="ARBA" id="ARBA00025707"/>
    </source>
</evidence>
<evidence type="ECO:0000256" key="1">
    <source>
        <dbReference type="ARBA" id="ARBA00005189"/>
    </source>
</evidence>
<feature type="domain" description="Polyketide synthase-like methyltransferase" evidence="5">
    <location>
        <begin position="15"/>
        <end position="257"/>
    </location>
</feature>
<dbReference type="CDD" id="cd02440">
    <property type="entry name" value="AdoMet_MTases"/>
    <property type="match status" value="1"/>
</dbReference>
<dbReference type="Pfam" id="PF08241">
    <property type="entry name" value="Methyltransf_11"/>
    <property type="match status" value="1"/>
</dbReference>
<evidence type="ECO:0000259" key="5">
    <source>
        <dbReference type="SMART" id="SM00828"/>
    </source>
</evidence>
<keyword evidence="2 6" id="KW-0489">Methyltransferase</keyword>
<dbReference type="SMART" id="SM00828">
    <property type="entry name" value="PKS_MT"/>
    <property type="match status" value="1"/>
</dbReference>
<reference evidence="6 7" key="1">
    <citation type="journal article" date="2013" name="Antonie Van Leeuwenhoek">
        <title>Dongia rigui sp. nov., isolated from freshwater of a large wetland in Korea.</title>
        <authorList>
            <person name="Baik K.S."/>
            <person name="Hwang Y.M."/>
            <person name="Choi J.S."/>
            <person name="Kwon J."/>
            <person name="Seong C.N."/>
        </authorList>
    </citation>
    <scope>NUCLEOTIDE SEQUENCE [LARGE SCALE GENOMIC DNA]</scope>
    <source>
        <strain evidence="6 7">04SU4-P</strain>
    </source>
</reference>
<proteinExistence type="predicted"/>
<dbReference type="InterPro" id="IPR013216">
    <property type="entry name" value="Methyltransf_11"/>
</dbReference>
<dbReference type="GO" id="GO:0032259">
    <property type="term" value="P:methylation"/>
    <property type="evidence" value="ECO:0007669"/>
    <property type="project" value="UniProtKB-KW"/>
</dbReference>
<comment type="caution">
    <text evidence="6">The sequence shown here is derived from an EMBL/GenBank/DDBJ whole genome shotgun (WGS) entry which is preliminary data.</text>
</comment>
<evidence type="ECO:0000256" key="2">
    <source>
        <dbReference type="ARBA" id="ARBA00022603"/>
    </source>
</evidence>
<evidence type="ECO:0000313" key="7">
    <source>
        <dbReference type="Proteomes" id="UP001271769"/>
    </source>
</evidence>
<dbReference type="EMBL" id="JAXCLX010000002">
    <property type="protein sequence ID" value="MDY0873087.1"/>
    <property type="molecule type" value="Genomic_DNA"/>
</dbReference>
<dbReference type="GO" id="GO:0008168">
    <property type="term" value="F:methyltransferase activity"/>
    <property type="evidence" value="ECO:0007669"/>
    <property type="project" value="UniProtKB-KW"/>
</dbReference>
<dbReference type="InterPro" id="IPR029063">
    <property type="entry name" value="SAM-dependent_MTases_sf"/>
</dbReference>
<dbReference type="Proteomes" id="UP001271769">
    <property type="component" value="Unassembled WGS sequence"/>
</dbReference>
<keyword evidence="3" id="KW-0808">Transferase</keyword>
<name>A0ABU5E167_9PROT</name>
<keyword evidence="7" id="KW-1185">Reference proteome</keyword>
<dbReference type="PANTHER" id="PTHR44307:SF2">
    <property type="entry name" value="PHOSPHOETHANOLAMINE METHYLTRANSFERASE ISOFORM X1"/>
    <property type="match status" value="1"/>
</dbReference>
<accession>A0ABU5E167</accession>
<sequence length="260" mass="28492">MTDAHEEYDDRMLTLLQMIWGEGYLSPGGPQAVREIAGGLDLTGKRVLDIGCGLGGLDQVLLTLGAAHVTGIDVAPLIAKLGQDRIRRSGLANRIDIQLVEPGPLPFADASFDVVFGKDAWLHIPDKDAHFAEVYRVLKPGGRLAAGDWMKAPGPYGPDMAYFFKMEGLTYHLVTLAAYGQHIHGAGFTDIRLTDITERYRADAHEELARMKGELAEMMLAEMGEEGSAHFLEDWRSLTVVLDKGELRPAQVWARKPLAG</sequence>
<dbReference type="RefSeq" id="WP_320501552.1">
    <property type="nucleotide sequence ID" value="NZ_JAXCLX010000002.1"/>
</dbReference>
<evidence type="ECO:0000256" key="3">
    <source>
        <dbReference type="ARBA" id="ARBA00022679"/>
    </source>
</evidence>
<organism evidence="6 7">
    <name type="scientific">Dongia rigui</name>
    <dbReference type="NCBI Taxonomy" id="940149"/>
    <lineage>
        <taxon>Bacteria</taxon>
        <taxon>Pseudomonadati</taxon>
        <taxon>Pseudomonadota</taxon>
        <taxon>Alphaproteobacteria</taxon>
        <taxon>Rhodospirillales</taxon>
        <taxon>Dongiaceae</taxon>
        <taxon>Dongia</taxon>
    </lineage>
</organism>
<dbReference type="PANTHER" id="PTHR44307">
    <property type="entry name" value="PHOSPHOETHANOLAMINE METHYLTRANSFERASE"/>
    <property type="match status" value="1"/>
</dbReference>
<dbReference type="InterPro" id="IPR020803">
    <property type="entry name" value="MeTfrase_dom"/>
</dbReference>
<evidence type="ECO:0000313" key="6">
    <source>
        <dbReference type="EMBL" id="MDY0873087.1"/>
    </source>
</evidence>
<dbReference type="SUPFAM" id="SSF53335">
    <property type="entry name" value="S-adenosyl-L-methionine-dependent methyltransferases"/>
    <property type="match status" value="1"/>
</dbReference>
<comment type="pathway">
    <text evidence="1">Lipid metabolism.</text>
</comment>
<dbReference type="Gene3D" id="3.40.50.150">
    <property type="entry name" value="Vaccinia Virus protein VP39"/>
    <property type="match status" value="1"/>
</dbReference>
<protein>
    <submittedName>
        <fullName evidence="6">Methyltransferase domain-containing protein</fullName>
    </submittedName>
</protein>
<comment type="pathway">
    <text evidence="4">Phospholipid metabolism.</text>
</comment>
<gene>
    <name evidence="6" type="ORF">SMD31_14185</name>
</gene>